<proteinExistence type="predicted"/>
<keyword evidence="2" id="KW-0378">Hydrolase</keyword>
<name>A0ABW3ZFM2_9RHOB</name>
<dbReference type="RefSeq" id="WP_386802052.1">
    <property type="nucleotide sequence ID" value="NZ_JBHTMU010000007.1"/>
</dbReference>
<comment type="caution">
    <text evidence="2">Lacks conserved residue(s) required for the propagation of feature annotation.</text>
</comment>
<feature type="region of interest" description="Disordered" evidence="3">
    <location>
        <begin position="261"/>
        <end position="284"/>
    </location>
</feature>
<evidence type="ECO:0000256" key="3">
    <source>
        <dbReference type="SAM" id="MobiDB-lite"/>
    </source>
</evidence>
<keyword evidence="1 2" id="KW-0443">Lipid metabolism</keyword>
<feature type="short sequence motif" description="GXSXG" evidence="2">
    <location>
        <begin position="43"/>
        <end position="47"/>
    </location>
</feature>
<evidence type="ECO:0000313" key="5">
    <source>
        <dbReference type="EMBL" id="MFD1341991.1"/>
    </source>
</evidence>
<feature type="short sequence motif" description="DGA/G" evidence="2">
    <location>
        <begin position="202"/>
        <end position="204"/>
    </location>
</feature>
<reference evidence="6" key="1">
    <citation type="journal article" date="2019" name="Int. J. Syst. Evol. Microbiol.">
        <title>The Global Catalogue of Microorganisms (GCM) 10K type strain sequencing project: providing services to taxonomists for standard genome sequencing and annotation.</title>
        <authorList>
            <consortium name="The Broad Institute Genomics Platform"/>
            <consortium name="The Broad Institute Genome Sequencing Center for Infectious Disease"/>
            <person name="Wu L."/>
            <person name="Ma J."/>
        </authorList>
    </citation>
    <scope>NUCLEOTIDE SEQUENCE [LARGE SCALE GENOMIC DNA]</scope>
    <source>
        <strain evidence="6">CCUG 62953</strain>
    </source>
</reference>
<dbReference type="Gene3D" id="3.40.1090.10">
    <property type="entry name" value="Cytosolic phospholipase A2 catalytic domain"/>
    <property type="match status" value="1"/>
</dbReference>
<dbReference type="EMBL" id="JBHTMU010000007">
    <property type="protein sequence ID" value="MFD1341991.1"/>
    <property type="molecule type" value="Genomic_DNA"/>
</dbReference>
<evidence type="ECO:0000256" key="2">
    <source>
        <dbReference type="PROSITE-ProRule" id="PRU01161"/>
    </source>
</evidence>
<accession>A0ABW3ZFM2</accession>
<feature type="compositionally biased region" description="Basic and acidic residues" evidence="3">
    <location>
        <begin position="261"/>
        <end position="274"/>
    </location>
</feature>
<feature type="active site" description="Proton acceptor" evidence="2">
    <location>
        <position position="202"/>
    </location>
</feature>
<evidence type="ECO:0000259" key="4">
    <source>
        <dbReference type="PROSITE" id="PS51635"/>
    </source>
</evidence>
<dbReference type="InterPro" id="IPR002641">
    <property type="entry name" value="PNPLA_dom"/>
</dbReference>
<dbReference type="Pfam" id="PF01734">
    <property type="entry name" value="Patatin"/>
    <property type="match status" value="1"/>
</dbReference>
<gene>
    <name evidence="5" type="ORF">ACFQ4E_06145</name>
</gene>
<organism evidence="5 6">
    <name type="scientific">Litorisediminicola beolgyonensis</name>
    <dbReference type="NCBI Taxonomy" id="1173614"/>
    <lineage>
        <taxon>Bacteria</taxon>
        <taxon>Pseudomonadati</taxon>
        <taxon>Pseudomonadota</taxon>
        <taxon>Alphaproteobacteria</taxon>
        <taxon>Rhodobacterales</taxon>
        <taxon>Paracoccaceae</taxon>
        <taxon>Litorisediminicola</taxon>
    </lineage>
</organism>
<keyword evidence="2" id="KW-0442">Lipid degradation</keyword>
<feature type="domain" description="PNPLA" evidence="4">
    <location>
        <begin position="11"/>
        <end position="215"/>
    </location>
</feature>
<feature type="compositionally biased region" description="Basic and acidic residues" evidence="3">
    <location>
        <begin position="246"/>
        <end position="256"/>
    </location>
</feature>
<dbReference type="InterPro" id="IPR016035">
    <property type="entry name" value="Acyl_Trfase/lysoPLipase"/>
</dbReference>
<feature type="active site" description="Nucleophile" evidence="2">
    <location>
        <position position="45"/>
    </location>
</feature>
<dbReference type="PROSITE" id="PS51635">
    <property type="entry name" value="PNPLA"/>
    <property type="match status" value="1"/>
</dbReference>
<protein>
    <submittedName>
        <fullName evidence="5">Patatin-like phospholipase family protein</fullName>
    </submittedName>
</protein>
<sequence>MAGLPHNPTQLVFSGGGLRCFWQGGFMSVLGQDRSFRPERITGVSGGALAGAAWIAGLERRLLDEMCAEFDKQDSNLDLFDPDEDGITPHQRLYCEVVDRIIDAEAAQKIAEGPQFQILLAFPPETGFPTLTGMGMAATYEAELHLVNSPHFSWAEKFGLTSTLVDANQAARDGDLVNLICAAAVIPPVFEPPLWHGRRVVDGGMASQAPLPEPDEGETLVLLTRDYRRLPEVEGRTYIAPSSETPADKIDFTSPEKLKDTWAHGEADARRILDDTTDINPTVA</sequence>
<evidence type="ECO:0000313" key="6">
    <source>
        <dbReference type="Proteomes" id="UP001597135"/>
    </source>
</evidence>
<dbReference type="SUPFAM" id="SSF52151">
    <property type="entry name" value="FabD/lysophospholipase-like"/>
    <property type="match status" value="1"/>
</dbReference>
<comment type="caution">
    <text evidence="5">The sequence shown here is derived from an EMBL/GenBank/DDBJ whole genome shotgun (WGS) entry which is preliminary data.</text>
</comment>
<keyword evidence="6" id="KW-1185">Reference proteome</keyword>
<evidence type="ECO:0000256" key="1">
    <source>
        <dbReference type="ARBA" id="ARBA00023098"/>
    </source>
</evidence>
<dbReference type="Proteomes" id="UP001597135">
    <property type="component" value="Unassembled WGS sequence"/>
</dbReference>
<feature type="region of interest" description="Disordered" evidence="3">
    <location>
        <begin position="237"/>
        <end position="256"/>
    </location>
</feature>